<dbReference type="AlphaFoldDB" id="A0AA35S2R9"/>
<feature type="region of interest" description="Disordered" evidence="1">
    <location>
        <begin position="22"/>
        <end position="184"/>
    </location>
</feature>
<name>A0AA35S2R9_GEOBA</name>
<feature type="compositionally biased region" description="Basic and acidic residues" evidence="1">
    <location>
        <begin position="151"/>
        <end position="163"/>
    </location>
</feature>
<comment type="caution">
    <text evidence="2">The sequence shown here is derived from an EMBL/GenBank/DDBJ whole genome shotgun (WGS) entry which is preliminary data.</text>
</comment>
<feature type="compositionally biased region" description="Pro residues" evidence="1">
    <location>
        <begin position="116"/>
        <end position="132"/>
    </location>
</feature>
<dbReference type="EMBL" id="CASHTH010001905">
    <property type="protein sequence ID" value="CAI8021558.1"/>
    <property type="molecule type" value="Genomic_DNA"/>
</dbReference>
<keyword evidence="3" id="KW-1185">Reference proteome</keyword>
<protein>
    <submittedName>
        <fullName evidence="2">Uncharacterized protein</fullName>
    </submittedName>
</protein>
<evidence type="ECO:0000313" key="2">
    <source>
        <dbReference type="EMBL" id="CAI8021558.1"/>
    </source>
</evidence>
<proteinExistence type="predicted"/>
<reference evidence="2" key="1">
    <citation type="submission" date="2023-03" db="EMBL/GenBank/DDBJ databases">
        <authorList>
            <person name="Steffen K."/>
            <person name="Cardenas P."/>
        </authorList>
    </citation>
    <scope>NUCLEOTIDE SEQUENCE</scope>
</reference>
<sequence length="248" mass="27590">MEYIERMESRGRSVLGEVKVHDNAAAFAPRREIPRTPPRLFHHQPLKPASPTVSASVKPGERDSGPRLHGKSSANPSKLGEGGCENDPPANRGSPFNQRGAQAPCFTPRKSLARSPPRPITPTTPNNAPPPTRFEIPRTPLAIKPVSPPQRKVEVHQLPRVESRTSQIQPAPAQKEPAPPKPVSPPIITADSESSSIKWRCYFLSLSLHCQRGRREAWGCCQKVLCVRRMTWPSSNTWRPFNNTSDYR</sequence>
<gene>
    <name evidence="2" type="ORF">GBAR_LOCUS12769</name>
</gene>
<organism evidence="2 3">
    <name type="scientific">Geodia barretti</name>
    <name type="common">Barrett's horny sponge</name>
    <dbReference type="NCBI Taxonomy" id="519541"/>
    <lineage>
        <taxon>Eukaryota</taxon>
        <taxon>Metazoa</taxon>
        <taxon>Porifera</taxon>
        <taxon>Demospongiae</taxon>
        <taxon>Heteroscleromorpha</taxon>
        <taxon>Tetractinellida</taxon>
        <taxon>Astrophorina</taxon>
        <taxon>Geodiidae</taxon>
        <taxon>Geodia</taxon>
    </lineage>
</organism>
<evidence type="ECO:0000256" key="1">
    <source>
        <dbReference type="SAM" id="MobiDB-lite"/>
    </source>
</evidence>
<dbReference type="Proteomes" id="UP001174909">
    <property type="component" value="Unassembled WGS sequence"/>
</dbReference>
<accession>A0AA35S2R9</accession>
<evidence type="ECO:0000313" key="3">
    <source>
        <dbReference type="Proteomes" id="UP001174909"/>
    </source>
</evidence>